<dbReference type="STRING" id="314285.KT71_18896"/>
<feature type="compositionally biased region" description="Basic and acidic residues" evidence="1">
    <location>
        <begin position="314"/>
        <end position="323"/>
    </location>
</feature>
<dbReference type="AlphaFoldDB" id="A4ACX2"/>
<evidence type="ECO:0000313" key="4">
    <source>
        <dbReference type="Proteomes" id="UP000019205"/>
    </source>
</evidence>
<dbReference type="eggNOG" id="COG0739">
    <property type="taxonomic scope" value="Bacteria"/>
</dbReference>
<dbReference type="Proteomes" id="UP000019205">
    <property type="component" value="Chromosome"/>
</dbReference>
<comment type="caution">
    <text evidence="3">The sequence shown here is derived from an EMBL/GenBank/DDBJ whole genome shotgun (WGS) entry which is preliminary data.</text>
</comment>
<accession>A4ACX2</accession>
<dbReference type="PANTHER" id="PTHR21666">
    <property type="entry name" value="PEPTIDASE-RELATED"/>
    <property type="match status" value="1"/>
</dbReference>
<dbReference type="InterPro" id="IPR011055">
    <property type="entry name" value="Dup_hybrid_motif"/>
</dbReference>
<reference evidence="3 4" key="2">
    <citation type="journal article" date="2009" name="PLoS ONE">
        <title>The photosynthetic apparatus and its regulation in the aerobic gammaproteobacterium Congregibacter litoralis gen. nov., sp. nov.</title>
        <authorList>
            <person name="Spring S."/>
            <person name="Lunsdorf H."/>
            <person name="Fuchs B.M."/>
            <person name="Tindall B.J."/>
        </authorList>
    </citation>
    <scope>NUCLEOTIDE SEQUENCE [LARGE SCALE GENOMIC DNA]</scope>
    <source>
        <strain evidence="3">KT71</strain>
    </source>
</reference>
<reference evidence="3 4" key="1">
    <citation type="journal article" date="2007" name="Proc. Natl. Acad. Sci. U.S.A.">
        <title>Characterization of a marine gammaproteobacterium capable of aerobic anoxygenic photosynthesis.</title>
        <authorList>
            <person name="Fuchs B.M."/>
            <person name="Spring S."/>
            <person name="Teeling H."/>
            <person name="Quast C."/>
            <person name="Wulf J."/>
            <person name="Schattenhofer M."/>
            <person name="Yan S."/>
            <person name="Ferriera S."/>
            <person name="Johnson J."/>
            <person name="Glockner F.O."/>
            <person name="Amann R."/>
        </authorList>
    </citation>
    <scope>NUCLEOTIDE SEQUENCE [LARGE SCALE GENOMIC DNA]</scope>
    <source>
        <strain evidence="3">KT71</strain>
    </source>
</reference>
<proteinExistence type="predicted"/>
<keyword evidence="4" id="KW-1185">Reference proteome</keyword>
<feature type="domain" description="M23ase beta-sheet core" evidence="2">
    <location>
        <begin position="205"/>
        <end position="300"/>
    </location>
</feature>
<evidence type="ECO:0000259" key="2">
    <source>
        <dbReference type="Pfam" id="PF01551"/>
    </source>
</evidence>
<dbReference type="FunFam" id="2.70.70.10:FF:000019">
    <property type="entry name" value="M23 family peptidase"/>
    <property type="match status" value="1"/>
</dbReference>
<dbReference type="PANTHER" id="PTHR21666:SF285">
    <property type="entry name" value="M23 FAMILY METALLOPEPTIDASE"/>
    <property type="match status" value="1"/>
</dbReference>
<dbReference type="Pfam" id="PF01551">
    <property type="entry name" value="Peptidase_M23"/>
    <property type="match status" value="1"/>
</dbReference>
<dbReference type="EMBL" id="AAOA02000005">
    <property type="protein sequence ID" value="EAQ96163.2"/>
    <property type="molecule type" value="Genomic_DNA"/>
</dbReference>
<protein>
    <submittedName>
        <fullName evidence="3">Membrane protein</fullName>
    </submittedName>
</protein>
<sequence length="323" mass="35173">MTSRERGTRKGWWGAAQRVQHLPAVLGAHYTSRMKQLRTLSGAIAVAAAFTFNAGAWGQCVTVQGDPVEGGLIWAKVGQGEEVWLDDRSLAVLPNGYVVAGFHRDASASSILKVGKDCEVELRVAQREYRIQRVEGVPQRTVTPPKEQLERIRRERQLVAAAKAEVVERPDWLMQIDGGFVWPVKGPISGVYGSQRVYNGKPGNPHYGVDIAVPTGTPVYAPAAGRVTLAEPDLFYSGGTVILDHGYGLSSSFLHMSAVTAKVGDELTQGEKIGEVGATGRATGPHLDWRMSWQDRRVDPQRLVPPMATDNTENTDKKVPAAR</sequence>
<dbReference type="InterPro" id="IPR016047">
    <property type="entry name" value="M23ase_b-sheet_dom"/>
</dbReference>
<dbReference type="GO" id="GO:0004222">
    <property type="term" value="F:metalloendopeptidase activity"/>
    <property type="evidence" value="ECO:0007669"/>
    <property type="project" value="TreeGrafter"/>
</dbReference>
<dbReference type="HOGENOM" id="CLU_029425_5_5_6"/>
<gene>
    <name evidence="3" type="ORF">KT71_18896</name>
</gene>
<evidence type="ECO:0000256" key="1">
    <source>
        <dbReference type="SAM" id="MobiDB-lite"/>
    </source>
</evidence>
<organism evidence="3 4">
    <name type="scientific">Congregibacter litoralis KT71</name>
    <dbReference type="NCBI Taxonomy" id="314285"/>
    <lineage>
        <taxon>Bacteria</taxon>
        <taxon>Pseudomonadati</taxon>
        <taxon>Pseudomonadota</taxon>
        <taxon>Gammaproteobacteria</taxon>
        <taxon>Cellvibrionales</taxon>
        <taxon>Halieaceae</taxon>
        <taxon>Congregibacter</taxon>
    </lineage>
</organism>
<evidence type="ECO:0000313" key="3">
    <source>
        <dbReference type="EMBL" id="EAQ96163.2"/>
    </source>
</evidence>
<dbReference type="SUPFAM" id="SSF51261">
    <property type="entry name" value="Duplicated hybrid motif"/>
    <property type="match status" value="1"/>
</dbReference>
<feature type="region of interest" description="Disordered" evidence="1">
    <location>
        <begin position="301"/>
        <end position="323"/>
    </location>
</feature>
<dbReference type="CDD" id="cd12797">
    <property type="entry name" value="M23_peptidase"/>
    <property type="match status" value="1"/>
</dbReference>
<name>A4ACX2_9GAMM</name>
<dbReference type="InterPro" id="IPR050570">
    <property type="entry name" value="Cell_wall_metabolism_enzyme"/>
</dbReference>
<dbReference type="Gene3D" id="2.70.70.10">
    <property type="entry name" value="Glucose Permease (Domain IIA)"/>
    <property type="match status" value="1"/>
</dbReference>